<evidence type="ECO:0000256" key="7">
    <source>
        <dbReference type="ARBA" id="ARBA00023237"/>
    </source>
</evidence>
<sequence length="845" mass="96172">MKKFITLIILSSLYLASQEDVNEDIEEIVAVGTKASLKSALDKQKDSNQVVSIVDSDAIGEFPDETAAEAVRRLSGVSVENDQGEGRYITLRGMSGDLNGVTLNGATVPAPEGGRKVLLDGLPTELLDSIEVYKTLIPSQDLEGIGGRIEFKTKKATELDKRLVKIKYDQSYNDFSGEADSPKYSLTYGEKFSDAFGAILGYTYQSKHIISNNNETGYEPWGIADNGNKYLARDWEMRFYDLTRERQGFTADFDLALNDDTSLFYNFLFNKYEDDEIRFKDEYRARNLVESSVTPTSASYQRITADKETRKRIEVRTIETKIFGGESRLGMYNTKFQFSESFAEEDDTNNVDAKFRAQCRIRSGDDICGTYSWANPKFISLSLAPRGQMLTDPSEYDWDELEIDYGLIQDREDAFKIDFESDPFDFNGNVMSIEFGAKSSERIKSNREGNLDGSGDVAQGMLTYSPSAPNNLWYFPEALSFFANPSLVFPLQNQFRPLDLDLADFWSTKEEIFALYFMATIETDNAVVVTGFRNEDTSFETYGFNDGDEQDRLEFENDYSFLAPSINVKYFLNDKVQLRAAAYRSLSRPGFEQTAPVPDIGDGNGDGEWSGSMGNPDLKPYEANNYDLGFEYYGDESFFSAGLYYKDISNTIYPRVLGNQIVGGIFFSDLETFANAGDSSILGYELNYFTELDAYLPLEGFFVSANVTYNDGESDFAPGGDNTETFTIPFRKLSEEAANFSLGYDKGKFDIRFSVNYRSSYLDYLGDEGEELFNDDFGYGYMRFTDDYYSYDLVAKYKYTENLSLRFEGKNLDNRPEFYYWNSPDRLSQYDEYGYWMSFGFRYNF</sequence>
<protein>
    <submittedName>
        <fullName evidence="12">TonB-dependent receptor</fullName>
    </submittedName>
</protein>
<proteinExistence type="inferred from homology"/>
<keyword evidence="12" id="KW-0675">Receptor</keyword>
<keyword evidence="3 8" id="KW-1134">Transmembrane beta strand</keyword>
<keyword evidence="5 9" id="KW-0798">TonB box</keyword>
<dbReference type="Pfam" id="PF07715">
    <property type="entry name" value="Plug"/>
    <property type="match status" value="1"/>
</dbReference>
<comment type="subcellular location">
    <subcellularLocation>
        <location evidence="1 8">Cell outer membrane</location>
        <topology evidence="1 8">Multi-pass membrane protein</topology>
    </subcellularLocation>
</comment>
<accession>A0A9Q8U0L8</accession>
<dbReference type="AlphaFoldDB" id="A0A9Q8U0L8"/>
<feature type="domain" description="TonB-dependent receptor plug" evidence="11">
    <location>
        <begin position="44"/>
        <end position="134"/>
    </location>
</feature>
<dbReference type="Gene3D" id="2.170.130.10">
    <property type="entry name" value="TonB-dependent receptor, plug domain"/>
    <property type="match status" value="1"/>
</dbReference>
<dbReference type="CDD" id="cd01347">
    <property type="entry name" value="ligand_gated_channel"/>
    <property type="match status" value="1"/>
</dbReference>
<dbReference type="InterPro" id="IPR039426">
    <property type="entry name" value="TonB-dep_rcpt-like"/>
</dbReference>
<organism evidence="12 13">
    <name type="scientific">SAR86 cluster bacterium</name>
    <dbReference type="NCBI Taxonomy" id="2030880"/>
    <lineage>
        <taxon>Bacteria</taxon>
        <taxon>Pseudomonadati</taxon>
        <taxon>Pseudomonadota</taxon>
        <taxon>Gammaproteobacteria</taxon>
        <taxon>SAR86 cluster</taxon>
    </lineage>
</organism>
<evidence type="ECO:0000256" key="5">
    <source>
        <dbReference type="ARBA" id="ARBA00023077"/>
    </source>
</evidence>
<comment type="similarity">
    <text evidence="8 9">Belongs to the TonB-dependent receptor family.</text>
</comment>
<evidence type="ECO:0000256" key="4">
    <source>
        <dbReference type="ARBA" id="ARBA00022692"/>
    </source>
</evidence>
<keyword evidence="4 8" id="KW-0812">Transmembrane</keyword>
<dbReference type="InterPro" id="IPR012910">
    <property type="entry name" value="Plug_dom"/>
</dbReference>
<dbReference type="InterPro" id="IPR037066">
    <property type="entry name" value="Plug_dom_sf"/>
</dbReference>
<dbReference type="Proteomes" id="UP001056381">
    <property type="component" value="Chromosome"/>
</dbReference>
<dbReference type="Pfam" id="PF00593">
    <property type="entry name" value="TonB_dep_Rec_b-barrel"/>
    <property type="match status" value="1"/>
</dbReference>
<evidence type="ECO:0000256" key="8">
    <source>
        <dbReference type="PROSITE-ProRule" id="PRU01360"/>
    </source>
</evidence>
<evidence type="ECO:0000256" key="9">
    <source>
        <dbReference type="RuleBase" id="RU003357"/>
    </source>
</evidence>
<evidence type="ECO:0000256" key="6">
    <source>
        <dbReference type="ARBA" id="ARBA00023136"/>
    </source>
</evidence>
<evidence type="ECO:0000256" key="2">
    <source>
        <dbReference type="ARBA" id="ARBA00022448"/>
    </source>
</evidence>
<reference evidence="12" key="1">
    <citation type="submission" date="2022-05" db="EMBL/GenBank/DDBJ databases">
        <title>Single-amplified genomics reveal most streamlined microbe among free-living bacteria.</title>
        <authorList>
            <person name="Roda-Garcia J."/>
            <person name="Haro-Moreno J.M."/>
            <person name="Rodriguez-Valera F."/>
            <person name="Almagro-Moreno S."/>
            <person name="Lopez-Perez M."/>
        </authorList>
    </citation>
    <scope>NUCLEOTIDE SEQUENCE</scope>
    <source>
        <strain evidence="12">TMED112-D2-2</strain>
    </source>
</reference>
<keyword evidence="2 8" id="KW-0813">Transport</keyword>
<dbReference type="PROSITE" id="PS52016">
    <property type="entry name" value="TONB_DEPENDENT_REC_3"/>
    <property type="match status" value="1"/>
</dbReference>
<evidence type="ECO:0000259" key="10">
    <source>
        <dbReference type="Pfam" id="PF00593"/>
    </source>
</evidence>
<keyword evidence="13" id="KW-1185">Reference proteome</keyword>
<evidence type="ECO:0000256" key="3">
    <source>
        <dbReference type="ARBA" id="ARBA00022452"/>
    </source>
</evidence>
<dbReference type="InterPro" id="IPR010104">
    <property type="entry name" value="TonB_rcpt_bac"/>
</dbReference>
<evidence type="ECO:0000256" key="1">
    <source>
        <dbReference type="ARBA" id="ARBA00004571"/>
    </source>
</evidence>
<dbReference type="InterPro" id="IPR036942">
    <property type="entry name" value="Beta-barrel_TonB_sf"/>
</dbReference>
<dbReference type="EMBL" id="CP097966">
    <property type="protein sequence ID" value="URQ63672.1"/>
    <property type="molecule type" value="Genomic_DNA"/>
</dbReference>
<dbReference type="PANTHER" id="PTHR40980">
    <property type="entry name" value="PLUG DOMAIN-CONTAINING PROTEIN"/>
    <property type="match status" value="1"/>
</dbReference>
<evidence type="ECO:0000313" key="13">
    <source>
        <dbReference type="Proteomes" id="UP001056381"/>
    </source>
</evidence>
<dbReference type="PANTHER" id="PTHR40980:SF4">
    <property type="entry name" value="TONB-DEPENDENT RECEPTOR-LIKE BETA-BARREL DOMAIN-CONTAINING PROTEIN"/>
    <property type="match status" value="1"/>
</dbReference>
<dbReference type="NCBIfam" id="TIGR01782">
    <property type="entry name" value="TonB-Xanth-Caul"/>
    <property type="match status" value="1"/>
</dbReference>
<dbReference type="GO" id="GO:0009279">
    <property type="term" value="C:cell outer membrane"/>
    <property type="evidence" value="ECO:0007669"/>
    <property type="project" value="UniProtKB-SubCell"/>
</dbReference>
<feature type="domain" description="TonB-dependent receptor-like beta-barrel" evidence="10">
    <location>
        <begin position="469"/>
        <end position="812"/>
    </location>
</feature>
<name>A0A9Q8U0L8_9GAMM</name>
<dbReference type="Gene3D" id="2.40.170.20">
    <property type="entry name" value="TonB-dependent receptor, beta-barrel domain"/>
    <property type="match status" value="1"/>
</dbReference>
<keyword evidence="6 8" id="KW-0472">Membrane</keyword>
<keyword evidence="7 8" id="KW-0998">Cell outer membrane</keyword>
<evidence type="ECO:0000313" key="12">
    <source>
        <dbReference type="EMBL" id="URQ63672.1"/>
    </source>
</evidence>
<evidence type="ECO:0000259" key="11">
    <source>
        <dbReference type="Pfam" id="PF07715"/>
    </source>
</evidence>
<gene>
    <name evidence="12" type="ORF">M9B40_02605</name>
</gene>
<dbReference type="SUPFAM" id="SSF56935">
    <property type="entry name" value="Porins"/>
    <property type="match status" value="1"/>
</dbReference>
<dbReference type="InterPro" id="IPR000531">
    <property type="entry name" value="Beta-barrel_TonB"/>
</dbReference>